<dbReference type="EMBL" id="CP033930">
    <property type="protein sequence ID" value="AZB17652.1"/>
    <property type="molecule type" value="Genomic_DNA"/>
</dbReference>
<dbReference type="AlphaFoldDB" id="A0AAD1DVW4"/>
<dbReference type="SUPFAM" id="SSF49899">
    <property type="entry name" value="Concanavalin A-like lectins/glucanases"/>
    <property type="match status" value="1"/>
</dbReference>
<dbReference type="Pfam" id="PF18962">
    <property type="entry name" value="Por_Secre_tail"/>
    <property type="match status" value="1"/>
</dbReference>
<dbReference type="Gene3D" id="2.60.120.200">
    <property type="match status" value="1"/>
</dbReference>
<dbReference type="RefSeq" id="WP_123861623.1">
    <property type="nucleotide sequence ID" value="NZ_CP033930.1"/>
</dbReference>
<evidence type="ECO:0000256" key="1">
    <source>
        <dbReference type="ARBA" id="ARBA00022729"/>
    </source>
</evidence>
<keyword evidence="1" id="KW-0732">Signal</keyword>
<feature type="domain" description="Secretion system C-terminal sorting" evidence="2">
    <location>
        <begin position="429"/>
        <end position="499"/>
    </location>
</feature>
<evidence type="ECO:0000313" key="3">
    <source>
        <dbReference type="EMBL" id="AZB17652.1"/>
    </source>
</evidence>
<name>A0AAD1DVW4_CHRID</name>
<evidence type="ECO:0000313" key="4">
    <source>
        <dbReference type="Proteomes" id="UP000269015"/>
    </source>
</evidence>
<sequence length="502" mass="55541">MKTNLLSGRFLGKTILLLLLFFVLNSFAYAQKVYAGTQHSQIYGLCVACSILDAQNTLGDNEDDYSSMVIPIGAIARIEQTLIFPAVTKQEKIVIGIGTGQGSLSVQLLSGVSIETFNGNISNNDYQIVNNEILKLGISNPTRGTVELFVSKPFDRVRVTLNSGLLNLNGGLRIYYAYHRPHGCTYPPFEPLHYYSFNGSLNDAVNGYEMTSSLPPDYQNNMRCGQGLGTTTDKAQYSLTGEIKKLNGKTSRDLALNHSISFWAKIGPKQPGNKSPSLAVEPILDRFVILPDSLKLEISSAYPSFGLGNNTQFGWAPNTSDSFDHFLVRNKDGLVEVFKNGKLVFNGGANFYFDLSPFETIINVVGNDISNIVTLDRAQIDELIVYDKALTSEEITMLYDSYNWKVSGLSRGSGKASKTEFKEDSILQISPNPTEGHISLDGNMDLKNAEAFIINSVGKEVYHTTLRSKSFNIPVYLSAGVYILHIETKHKKVYDRKIILKR</sequence>
<dbReference type="Proteomes" id="UP000269015">
    <property type="component" value="Chromosome"/>
</dbReference>
<evidence type="ECO:0000259" key="2">
    <source>
        <dbReference type="Pfam" id="PF18962"/>
    </source>
</evidence>
<dbReference type="InterPro" id="IPR026444">
    <property type="entry name" value="Secre_tail"/>
</dbReference>
<gene>
    <name evidence="3" type="ORF">EG352_07660</name>
</gene>
<accession>A0AAD1DVW4</accession>
<dbReference type="InterPro" id="IPR013320">
    <property type="entry name" value="ConA-like_dom_sf"/>
</dbReference>
<dbReference type="GO" id="GO:0005975">
    <property type="term" value="P:carbohydrate metabolic process"/>
    <property type="evidence" value="ECO:0007669"/>
    <property type="project" value="UniProtKB-ARBA"/>
</dbReference>
<organism evidence="3 4">
    <name type="scientific">Chryseobacterium indologenes</name>
    <name type="common">Flavobacterium indologenes</name>
    <dbReference type="NCBI Taxonomy" id="253"/>
    <lineage>
        <taxon>Bacteria</taxon>
        <taxon>Pseudomonadati</taxon>
        <taxon>Bacteroidota</taxon>
        <taxon>Flavobacteriia</taxon>
        <taxon>Flavobacteriales</taxon>
        <taxon>Weeksellaceae</taxon>
        <taxon>Chryseobacterium group</taxon>
        <taxon>Chryseobacterium</taxon>
    </lineage>
</organism>
<proteinExistence type="predicted"/>
<dbReference type="GO" id="GO:0004553">
    <property type="term" value="F:hydrolase activity, hydrolyzing O-glycosyl compounds"/>
    <property type="evidence" value="ECO:0007669"/>
    <property type="project" value="UniProtKB-ARBA"/>
</dbReference>
<protein>
    <submittedName>
        <fullName evidence="3">T9SS C-terminal target domain-containing protein</fullName>
    </submittedName>
</protein>
<dbReference type="NCBIfam" id="TIGR04183">
    <property type="entry name" value="Por_Secre_tail"/>
    <property type="match status" value="1"/>
</dbReference>
<reference evidence="3 4" key="1">
    <citation type="submission" date="2018-11" db="EMBL/GenBank/DDBJ databases">
        <title>Proposal to divide the Flavobacteriaceae and reorganize its genera based on Amino Acid Identity values calculated from whole genome sequences.</title>
        <authorList>
            <person name="Nicholson A.C."/>
            <person name="Gulvik C.A."/>
            <person name="Whitney A.M."/>
            <person name="Humrighouse B.W."/>
            <person name="Bell M."/>
            <person name="Holmes B."/>
            <person name="Steigerwalt A.G."/>
            <person name="Villarma A."/>
            <person name="Sheth M."/>
            <person name="Batra D."/>
            <person name="Pryor J."/>
            <person name="Bernardet J.-F."/>
            <person name="Hugo C."/>
            <person name="Kampfer P."/>
            <person name="Newman J."/>
            <person name="McQuiston J.R."/>
        </authorList>
    </citation>
    <scope>NUCLEOTIDE SEQUENCE [LARGE SCALE GENOMIC DNA]</scope>
    <source>
        <strain evidence="3 4">H5559</strain>
    </source>
</reference>